<proteinExistence type="predicted"/>
<evidence type="ECO:0000313" key="1">
    <source>
        <dbReference type="EMBL" id="MFD2934741.1"/>
    </source>
</evidence>
<accession>A0ABW6AH11</accession>
<dbReference type="EMBL" id="JBHUOM010000006">
    <property type="protein sequence ID" value="MFD2934741.1"/>
    <property type="molecule type" value="Genomic_DNA"/>
</dbReference>
<organism evidence="1 2">
    <name type="scientific">Spirosoma flavum</name>
    <dbReference type="NCBI Taxonomy" id="2048557"/>
    <lineage>
        <taxon>Bacteria</taxon>
        <taxon>Pseudomonadati</taxon>
        <taxon>Bacteroidota</taxon>
        <taxon>Cytophagia</taxon>
        <taxon>Cytophagales</taxon>
        <taxon>Cytophagaceae</taxon>
        <taxon>Spirosoma</taxon>
    </lineage>
</organism>
<gene>
    <name evidence="1" type="ORF">ACFS25_13175</name>
</gene>
<dbReference type="Proteomes" id="UP001597512">
    <property type="component" value="Unassembled WGS sequence"/>
</dbReference>
<reference evidence="2" key="1">
    <citation type="journal article" date="2019" name="Int. J. Syst. Evol. Microbiol.">
        <title>The Global Catalogue of Microorganisms (GCM) 10K type strain sequencing project: providing services to taxonomists for standard genome sequencing and annotation.</title>
        <authorList>
            <consortium name="The Broad Institute Genomics Platform"/>
            <consortium name="The Broad Institute Genome Sequencing Center for Infectious Disease"/>
            <person name="Wu L."/>
            <person name="Ma J."/>
        </authorList>
    </citation>
    <scope>NUCLEOTIDE SEQUENCE [LARGE SCALE GENOMIC DNA]</scope>
    <source>
        <strain evidence="2">KCTC 52490</strain>
    </source>
</reference>
<dbReference type="RefSeq" id="WP_381501313.1">
    <property type="nucleotide sequence ID" value="NZ_JBHUOM010000006.1"/>
</dbReference>
<name>A0ABW6AH11_9BACT</name>
<sequence length="49" mass="5500">MAQLLKLAQYSCERGDLTVFEHILPGAMKRTFYITNAGAEIQALKMTKP</sequence>
<comment type="caution">
    <text evidence="1">The sequence shown here is derived from an EMBL/GenBank/DDBJ whole genome shotgun (WGS) entry which is preliminary data.</text>
</comment>
<protein>
    <submittedName>
        <fullName evidence="1">Uncharacterized protein</fullName>
    </submittedName>
</protein>
<evidence type="ECO:0000313" key="2">
    <source>
        <dbReference type="Proteomes" id="UP001597512"/>
    </source>
</evidence>
<keyword evidence="2" id="KW-1185">Reference proteome</keyword>